<gene>
    <name evidence="1" type="ORF">BJ993_003398</name>
</gene>
<organism evidence="1 2">
    <name type="scientific">Nocardioides aromaticivorans</name>
    <dbReference type="NCBI Taxonomy" id="200618"/>
    <lineage>
        <taxon>Bacteria</taxon>
        <taxon>Bacillati</taxon>
        <taxon>Actinomycetota</taxon>
        <taxon>Actinomycetes</taxon>
        <taxon>Propionibacteriales</taxon>
        <taxon>Nocardioidaceae</taxon>
        <taxon>Nocardioides</taxon>
    </lineage>
</organism>
<comment type="caution">
    <text evidence="1">The sequence shown here is derived from an EMBL/GenBank/DDBJ whole genome shotgun (WGS) entry which is preliminary data.</text>
</comment>
<dbReference type="EMBL" id="JACBZM010000001">
    <property type="protein sequence ID" value="NYI46318.1"/>
    <property type="molecule type" value="Genomic_DNA"/>
</dbReference>
<reference evidence="1 2" key="1">
    <citation type="submission" date="2020-07" db="EMBL/GenBank/DDBJ databases">
        <title>Sequencing the genomes of 1000 actinobacteria strains.</title>
        <authorList>
            <person name="Klenk H.-P."/>
        </authorList>
    </citation>
    <scope>NUCLEOTIDE SEQUENCE [LARGE SCALE GENOMIC DNA]</scope>
    <source>
        <strain evidence="1 2">DSM 15131</strain>
    </source>
</reference>
<name>A0A7Z0CPH7_9ACTN</name>
<evidence type="ECO:0000313" key="2">
    <source>
        <dbReference type="Proteomes" id="UP000562045"/>
    </source>
</evidence>
<sequence>MQEGFPLPRWAWRSVGAATALGLLLASEVVGALGAVVAFAVAEVIFDAADLER</sequence>
<dbReference type="RefSeq" id="WP_179650159.1">
    <property type="nucleotide sequence ID" value="NZ_JACBZM010000001.1"/>
</dbReference>
<protein>
    <submittedName>
        <fullName evidence="1">Uncharacterized protein</fullName>
    </submittedName>
</protein>
<accession>A0A7Z0CPH7</accession>
<proteinExistence type="predicted"/>
<dbReference type="AlphaFoldDB" id="A0A7Z0CPH7"/>
<dbReference type="Proteomes" id="UP000562045">
    <property type="component" value="Unassembled WGS sequence"/>
</dbReference>
<evidence type="ECO:0000313" key="1">
    <source>
        <dbReference type="EMBL" id="NYI46318.1"/>
    </source>
</evidence>